<dbReference type="AlphaFoldDB" id="A0A3N4R5C4"/>
<protein>
    <submittedName>
        <fullName evidence="2">Phage derived Gp49-like protein DUF891</fullName>
    </submittedName>
</protein>
<feature type="region of interest" description="Disordered" evidence="1">
    <location>
        <begin position="123"/>
        <end position="144"/>
    </location>
</feature>
<gene>
    <name evidence="2" type="ORF">EDD38_7650</name>
</gene>
<reference evidence="2 3" key="1">
    <citation type="submission" date="2018-11" db="EMBL/GenBank/DDBJ databases">
        <title>Sequencing the genomes of 1000 actinobacteria strains.</title>
        <authorList>
            <person name="Klenk H.-P."/>
        </authorList>
    </citation>
    <scope>NUCLEOTIDE SEQUENCE [LARGE SCALE GENOMIC DNA]</scope>
    <source>
        <strain evidence="2 3">DSM 44781</strain>
    </source>
</reference>
<comment type="caution">
    <text evidence="2">The sequence shown here is derived from an EMBL/GenBank/DDBJ whole genome shotgun (WGS) entry which is preliminary data.</text>
</comment>
<keyword evidence="3" id="KW-1185">Reference proteome</keyword>
<dbReference type="Pfam" id="PF05973">
    <property type="entry name" value="Gp49"/>
    <property type="match status" value="1"/>
</dbReference>
<dbReference type="RefSeq" id="WP_208767160.1">
    <property type="nucleotide sequence ID" value="NZ_RKQG01000006.1"/>
</dbReference>
<evidence type="ECO:0000256" key="1">
    <source>
        <dbReference type="SAM" id="MobiDB-lite"/>
    </source>
</evidence>
<sequence length="144" mass="16614">MATPARRHRWLTGIREELAAGGRLYEIEVEEEVRLWLETLSDAEYAHVLRLAELLAVRGPELTEPYAKRLEHGVLELRPGPYRITYWLPAGRRAAVLLTCFRKRRDNDRPAKERAYRAKAACEAHHHGPGEHDVWSRTAKEAGR</sequence>
<accession>A0A3N4R5C4</accession>
<proteinExistence type="predicted"/>
<evidence type="ECO:0000313" key="2">
    <source>
        <dbReference type="EMBL" id="RPE26589.1"/>
    </source>
</evidence>
<name>A0A3N4R5C4_9ACTN</name>
<evidence type="ECO:0000313" key="3">
    <source>
        <dbReference type="Proteomes" id="UP000266906"/>
    </source>
</evidence>
<dbReference type="EMBL" id="RKQG01000006">
    <property type="protein sequence ID" value="RPE26589.1"/>
    <property type="molecule type" value="Genomic_DNA"/>
</dbReference>
<dbReference type="Proteomes" id="UP000266906">
    <property type="component" value="Unassembled WGS sequence"/>
</dbReference>
<dbReference type="InterPro" id="IPR009241">
    <property type="entry name" value="HigB-like"/>
</dbReference>
<organism evidence="2 3">
    <name type="scientific">Kitasatospora cineracea</name>
    <dbReference type="NCBI Taxonomy" id="88074"/>
    <lineage>
        <taxon>Bacteria</taxon>
        <taxon>Bacillati</taxon>
        <taxon>Actinomycetota</taxon>
        <taxon>Actinomycetes</taxon>
        <taxon>Kitasatosporales</taxon>
        <taxon>Streptomycetaceae</taxon>
        <taxon>Kitasatospora</taxon>
    </lineage>
</organism>